<dbReference type="InterPro" id="IPR000551">
    <property type="entry name" value="MerR-type_HTH_dom"/>
</dbReference>
<keyword evidence="4" id="KW-1185">Reference proteome</keyword>
<organism evidence="3 4">
    <name type="scientific">Paractinoplanes bogorensis</name>
    <dbReference type="NCBI Taxonomy" id="1610840"/>
    <lineage>
        <taxon>Bacteria</taxon>
        <taxon>Bacillati</taxon>
        <taxon>Actinomycetota</taxon>
        <taxon>Actinomycetes</taxon>
        <taxon>Micromonosporales</taxon>
        <taxon>Micromonosporaceae</taxon>
        <taxon>Paractinoplanes</taxon>
    </lineage>
</organism>
<dbReference type="Proteomes" id="UP001519654">
    <property type="component" value="Unassembled WGS sequence"/>
</dbReference>
<keyword evidence="1" id="KW-0238">DNA-binding</keyword>
<dbReference type="PROSITE" id="PS50937">
    <property type="entry name" value="HTH_MERR_2"/>
    <property type="match status" value="1"/>
</dbReference>
<gene>
    <name evidence="3" type="ORF">KOI35_09535</name>
</gene>
<dbReference type="EMBL" id="JAHKKG010000003">
    <property type="protein sequence ID" value="MBU2663749.1"/>
    <property type="molecule type" value="Genomic_DNA"/>
</dbReference>
<evidence type="ECO:0000256" key="1">
    <source>
        <dbReference type="ARBA" id="ARBA00023125"/>
    </source>
</evidence>
<sequence length="199" mass="21924">MGELSERSGVAIPTIRFYQREGLLPAGRLTSPNQAVYDESHVRRLGLIRAMVEVGEMPIAAVGALFKRLREKDADEYVTLGLTQYALVREPEQPADESAVDELLSELGWEVRAHHPARAALASTIATLHRLGRPELVALLRPYALAAHELAEREVPMLVNDDDLDEKAETVVLINVLGDAMLGALRKLAQEDVTTRARS</sequence>
<evidence type="ECO:0000313" key="4">
    <source>
        <dbReference type="Proteomes" id="UP001519654"/>
    </source>
</evidence>
<name>A0ABS5YJU2_9ACTN</name>
<protein>
    <submittedName>
        <fullName evidence="3">MerR family transcriptional regulator</fullName>
    </submittedName>
</protein>
<dbReference type="SMART" id="SM00422">
    <property type="entry name" value="HTH_MERR"/>
    <property type="match status" value="1"/>
</dbReference>
<dbReference type="PROSITE" id="PS00552">
    <property type="entry name" value="HTH_MERR_1"/>
    <property type="match status" value="1"/>
</dbReference>
<dbReference type="PRINTS" id="PR00040">
    <property type="entry name" value="HTHMERR"/>
</dbReference>
<reference evidence="3 4" key="1">
    <citation type="submission" date="2021-06" db="EMBL/GenBank/DDBJ databases">
        <title>Actinoplanes lichenicola sp. nov., and Actinoplanes ovalisporus sp. nov., isolated from lichen in Thailand.</title>
        <authorList>
            <person name="Saeng-In P."/>
            <person name="Kanchanasin P."/>
            <person name="Yuki M."/>
            <person name="Kudo T."/>
            <person name="Ohkuma M."/>
            <person name="Phongsopitanun W."/>
            <person name="Tanasupawat S."/>
        </authorList>
    </citation>
    <scope>NUCLEOTIDE SEQUENCE [LARGE SCALE GENOMIC DNA]</scope>
    <source>
        <strain evidence="3 4">NBRC 110975</strain>
    </source>
</reference>
<accession>A0ABS5YJU2</accession>
<comment type="caution">
    <text evidence="3">The sequence shown here is derived from an EMBL/GenBank/DDBJ whole genome shotgun (WGS) entry which is preliminary data.</text>
</comment>
<dbReference type="Gene3D" id="1.10.1660.10">
    <property type="match status" value="1"/>
</dbReference>
<evidence type="ECO:0000259" key="2">
    <source>
        <dbReference type="PROSITE" id="PS50937"/>
    </source>
</evidence>
<dbReference type="SUPFAM" id="SSF46955">
    <property type="entry name" value="Putative DNA-binding domain"/>
    <property type="match status" value="1"/>
</dbReference>
<dbReference type="PANTHER" id="PTHR30204:SF98">
    <property type="entry name" value="HTH-TYPE TRANSCRIPTIONAL REGULATOR ADHR"/>
    <property type="match status" value="1"/>
</dbReference>
<dbReference type="InterPro" id="IPR009061">
    <property type="entry name" value="DNA-bd_dom_put_sf"/>
</dbReference>
<feature type="domain" description="HTH merR-type" evidence="2">
    <location>
        <begin position="1"/>
        <end position="68"/>
    </location>
</feature>
<dbReference type="Pfam" id="PF13411">
    <property type="entry name" value="MerR_1"/>
    <property type="match status" value="1"/>
</dbReference>
<evidence type="ECO:0000313" key="3">
    <source>
        <dbReference type="EMBL" id="MBU2663749.1"/>
    </source>
</evidence>
<dbReference type="InterPro" id="IPR047057">
    <property type="entry name" value="MerR_fam"/>
</dbReference>
<dbReference type="PANTHER" id="PTHR30204">
    <property type="entry name" value="REDOX-CYCLING DRUG-SENSING TRANSCRIPTIONAL ACTIVATOR SOXR"/>
    <property type="match status" value="1"/>
</dbReference>
<dbReference type="RefSeq" id="WP_215785727.1">
    <property type="nucleotide sequence ID" value="NZ_JAHKKG010000003.1"/>
</dbReference>
<proteinExistence type="predicted"/>